<evidence type="ECO:0000256" key="4">
    <source>
        <dbReference type="ARBA" id="ARBA00022691"/>
    </source>
</evidence>
<keyword evidence="2" id="KW-0489">Methyltransferase</keyword>
<evidence type="ECO:0000313" key="5">
    <source>
        <dbReference type="EMBL" id="KAJ8378595.1"/>
    </source>
</evidence>
<dbReference type="SUPFAM" id="SSF53335">
    <property type="entry name" value="S-adenosyl-L-methionine-dependent methyltransferases"/>
    <property type="match status" value="1"/>
</dbReference>
<dbReference type="InterPro" id="IPR000940">
    <property type="entry name" value="NNMT_TEMT_trans"/>
</dbReference>
<proteinExistence type="inferred from homology"/>
<evidence type="ECO:0000256" key="3">
    <source>
        <dbReference type="ARBA" id="ARBA00022679"/>
    </source>
</evidence>
<dbReference type="GO" id="GO:0005829">
    <property type="term" value="C:cytosol"/>
    <property type="evidence" value="ECO:0007669"/>
    <property type="project" value="TreeGrafter"/>
</dbReference>
<dbReference type="GO" id="GO:0032259">
    <property type="term" value="P:methylation"/>
    <property type="evidence" value="ECO:0007669"/>
    <property type="project" value="UniProtKB-KW"/>
</dbReference>
<protein>
    <submittedName>
        <fullName evidence="5">Uncharacterized protein</fullName>
    </submittedName>
</protein>
<sequence>MIHSLISACVYFEEIVVSDFTDSNCREIERWLRKEGSCFDWNPIIQFVCDLEGKSRSPEEVEQWLRQTVKQVLKCDVQLTNPFHPLTVELADCLTASLCLEAACQNLEMYRCALQRPGSAP</sequence>
<dbReference type="EMBL" id="JAINUG010000316">
    <property type="protein sequence ID" value="KAJ8378595.1"/>
    <property type="molecule type" value="Genomic_DNA"/>
</dbReference>
<evidence type="ECO:0000256" key="2">
    <source>
        <dbReference type="ARBA" id="ARBA00022603"/>
    </source>
</evidence>
<comment type="similarity">
    <text evidence="1">Belongs to the class I-like SAM-binding methyltransferase superfamily. NNMT/PNMT/TEMT family.</text>
</comment>
<accession>A0AAD7REG4</accession>
<dbReference type="InterPro" id="IPR029063">
    <property type="entry name" value="SAM-dependent_MTases_sf"/>
</dbReference>
<keyword evidence="3" id="KW-0808">Transferase</keyword>
<name>A0AAD7REG4_9TELE</name>
<dbReference type="GO" id="GO:0008170">
    <property type="term" value="F:N-methyltransferase activity"/>
    <property type="evidence" value="ECO:0007669"/>
    <property type="project" value="TreeGrafter"/>
</dbReference>
<dbReference type="Proteomes" id="UP001221898">
    <property type="component" value="Unassembled WGS sequence"/>
</dbReference>
<dbReference type="PROSITE" id="PS51681">
    <property type="entry name" value="SAM_MT_NNMT_PNMT_TEMT"/>
    <property type="match status" value="1"/>
</dbReference>
<dbReference type="Pfam" id="PF01234">
    <property type="entry name" value="NNMT_PNMT_TEMT"/>
    <property type="match status" value="1"/>
</dbReference>
<reference evidence="5" key="1">
    <citation type="journal article" date="2023" name="Science">
        <title>Genome structures resolve the early diversification of teleost fishes.</title>
        <authorList>
            <person name="Parey E."/>
            <person name="Louis A."/>
            <person name="Montfort J."/>
            <person name="Bouchez O."/>
            <person name="Roques C."/>
            <person name="Iampietro C."/>
            <person name="Lluch J."/>
            <person name="Castinel A."/>
            <person name="Donnadieu C."/>
            <person name="Desvignes T."/>
            <person name="Floi Bucao C."/>
            <person name="Jouanno E."/>
            <person name="Wen M."/>
            <person name="Mejri S."/>
            <person name="Dirks R."/>
            <person name="Jansen H."/>
            <person name="Henkel C."/>
            <person name="Chen W.J."/>
            <person name="Zahm M."/>
            <person name="Cabau C."/>
            <person name="Klopp C."/>
            <person name="Thompson A.W."/>
            <person name="Robinson-Rechavi M."/>
            <person name="Braasch I."/>
            <person name="Lecointre G."/>
            <person name="Bobe J."/>
            <person name="Postlethwait J.H."/>
            <person name="Berthelot C."/>
            <person name="Roest Crollius H."/>
            <person name="Guiguen Y."/>
        </authorList>
    </citation>
    <scope>NUCLEOTIDE SEQUENCE</scope>
    <source>
        <strain evidence="5">NC1722</strain>
    </source>
</reference>
<organism evidence="5 6">
    <name type="scientific">Aldrovandia affinis</name>
    <dbReference type="NCBI Taxonomy" id="143900"/>
    <lineage>
        <taxon>Eukaryota</taxon>
        <taxon>Metazoa</taxon>
        <taxon>Chordata</taxon>
        <taxon>Craniata</taxon>
        <taxon>Vertebrata</taxon>
        <taxon>Euteleostomi</taxon>
        <taxon>Actinopterygii</taxon>
        <taxon>Neopterygii</taxon>
        <taxon>Teleostei</taxon>
        <taxon>Notacanthiformes</taxon>
        <taxon>Halosauridae</taxon>
        <taxon>Aldrovandia</taxon>
    </lineage>
</organism>
<dbReference type="PANTHER" id="PTHR10867">
    <property type="entry name" value="NNMT/PNMT/TEMT FAMILY MEMBER"/>
    <property type="match status" value="1"/>
</dbReference>
<keyword evidence="4" id="KW-0949">S-adenosyl-L-methionine</keyword>
<evidence type="ECO:0000256" key="1">
    <source>
        <dbReference type="ARBA" id="ARBA00007996"/>
    </source>
</evidence>
<dbReference type="AlphaFoldDB" id="A0AAD7REG4"/>
<dbReference type="Gene3D" id="3.40.50.150">
    <property type="entry name" value="Vaccinia Virus protein VP39"/>
    <property type="match status" value="1"/>
</dbReference>
<evidence type="ECO:0000313" key="6">
    <source>
        <dbReference type="Proteomes" id="UP001221898"/>
    </source>
</evidence>
<comment type="caution">
    <text evidence="5">The sequence shown here is derived from an EMBL/GenBank/DDBJ whole genome shotgun (WGS) entry which is preliminary data.</text>
</comment>
<keyword evidence="6" id="KW-1185">Reference proteome</keyword>
<dbReference type="PANTHER" id="PTHR10867:SF32">
    <property type="entry name" value="NICOTINAMIDE N-METHYLTRANSFERASE"/>
    <property type="match status" value="1"/>
</dbReference>
<gene>
    <name evidence="5" type="ORF">AAFF_G00238070</name>
</gene>